<name>A0A1X6N457_9APHY</name>
<dbReference type="OrthoDB" id="3068152at2759"/>
<evidence type="ECO:0000256" key="1">
    <source>
        <dbReference type="SAM" id="SignalP"/>
    </source>
</evidence>
<dbReference type="InterPro" id="IPR011058">
    <property type="entry name" value="Cyanovirin-N"/>
</dbReference>
<feature type="signal peptide" evidence="1">
    <location>
        <begin position="1"/>
        <end position="23"/>
    </location>
</feature>
<protein>
    <recommendedName>
        <fullName evidence="2">Cyanovirin-N domain-containing protein</fullName>
    </recommendedName>
</protein>
<accession>A0A1X6N457</accession>
<feature type="chain" id="PRO_5010884317" description="Cyanovirin-N domain-containing protein" evidence="1">
    <location>
        <begin position="24"/>
        <end position="159"/>
    </location>
</feature>
<evidence type="ECO:0000313" key="3">
    <source>
        <dbReference type="EMBL" id="OSX63421.1"/>
    </source>
</evidence>
<keyword evidence="1" id="KW-0732">Signal</keyword>
<dbReference type="STRING" id="670580.A0A1X6N457"/>
<keyword evidence="4" id="KW-1185">Reference proteome</keyword>
<proteinExistence type="predicted"/>
<dbReference type="EMBL" id="KZ110595">
    <property type="protein sequence ID" value="OSX63421.1"/>
    <property type="molecule type" value="Genomic_DNA"/>
</dbReference>
<dbReference type="SUPFAM" id="SSF51322">
    <property type="entry name" value="Cyanovirin-N"/>
    <property type="match status" value="1"/>
</dbReference>
<sequence>MSPILHSAMVLTAAALCLPIVFANYATTCEDESLDGQNLVASCTADNGSQQSSTLNLNGCVANYDGDLNCAVNGGFAASCNVGSCGLAGGEYMQCYCRNNQGSQTSSIVDLACHISGDVFWDAVFPGAQILPYVLQMDSKLHLTRVQASAHSSSRTLWG</sequence>
<dbReference type="Gene3D" id="2.30.60.10">
    <property type="entry name" value="Cyanovirin-N"/>
    <property type="match status" value="1"/>
</dbReference>
<dbReference type="InterPro" id="IPR036673">
    <property type="entry name" value="Cyanovirin-N_sf"/>
</dbReference>
<dbReference type="SMART" id="SM01111">
    <property type="entry name" value="CVNH"/>
    <property type="match status" value="1"/>
</dbReference>
<feature type="domain" description="Cyanovirin-N" evidence="2">
    <location>
        <begin position="24"/>
        <end position="121"/>
    </location>
</feature>
<evidence type="ECO:0000313" key="4">
    <source>
        <dbReference type="Proteomes" id="UP000194127"/>
    </source>
</evidence>
<dbReference type="RefSeq" id="XP_024340215.1">
    <property type="nucleotide sequence ID" value="XM_024484977.1"/>
</dbReference>
<gene>
    <name evidence="3" type="ORF">POSPLADRAFT_1138977</name>
</gene>
<reference evidence="3 4" key="1">
    <citation type="submission" date="2017-04" db="EMBL/GenBank/DDBJ databases">
        <title>Genome Sequence of the Model Brown-Rot Fungus Postia placenta SB12.</title>
        <authorList>
            <consortium name="DOE Joint Genome Institute"/>
            <person name="Gaskell J."/>
            <person name="Kersten P."/>
            <person name="Larrondo L.F."/>
            <person name="Canessa P."/>
            <person name="Martinez D."/>
            <person name="Hibbett D."/>
            <person name="Schmoll M."/>
            <person name="Kubicek C.P."/>
            <person name="Martinez A.T."/>
            <person name="Yadav J."/>
            <person name="Master E."/>
            <person name="Magnuson J.K."/>
            <person name="James T."/>
            <person name="Yaver D."/>
            <person name="Berka R."/>
            <person name="Labutti K."/>
            <person name="Lipzen A."/>
            <person name="Aerts A."/>
            <person name="Barry K."/>
            <person name="Henrissat B."/>
            <person name="Blanchette R."/>
            <person name="Grigoriev I."/>
            <person name="Cullen D."/>
        </authorList>
    </citation>
    <scope>NUCLEOTIDE SEQUENCE [LARGE SCALE GENOMIC DNA]</scope>
    <source>
        <strain evidence="3 4">MAD-698-R-SB12</strain>
    </source>
</reference>
<dbReference type="GeneID" id="36329926"/>
<dbReference type="Proteomes" id="UP000194127">
    <property type="component" value="Unassembled WGS sequence"/>
</dbReference>
<dbReference type="AlphaFoldDB" id="A0A1X6N457"/>
<dbReference type="Pfam" id="PF08881">
    <property type="entry name" value="CVNH"/>
    <property type="match status" value="1"/>
</dbReference>
<evidence type="ECO:0000259" key="2">
    <source>
        <dbReference type="SMART" id="SM01111"/>
    </source>
</evidence>
<organism evidence="3 4">
    <name type="scientific">Postia placenta MAD-698-R-SB12</name>
    <dbReference type="NCBI Taxonomy" id="670580"/>
    <lineage>
        <taxon>Eukaryota</taxon>
        <taxon>Fungi</taxon>
        <taxon>Dikarya</taxon>
        <taxon>Basidiomycota</taxon>
        <taxon>Agaricomycotina</taxon>
        <taxon>Agaricomycetes</taxon>
        <taxon>Polyporales</taxon>
        <taxon>Adustoporiaceae</taxon>
        <taxon>Rhodonia</taxon>
    </lineage>
</organism>